<reference evidence="1 2" key="1">
    <citation type="submission" date="2016-06" db="EMBL/GenBank/DDBJ databases">
        <title>Domibacillus iocasae genome sequencing.</title>
        <authorList>
            <person name="Verma A."/>
            <person name="Pal Y."/>
            <person name="Ojha A.K."/>
            <person name="Krishnamurthi S."/>
        </authorList>
    </citation>
    <scope>NUCLEOTIDE SEQUENCE [LARGE SCALE GENOMIC DNA]</scope>
    <source>
        <strain evidence="1 2">DSM 29979</strain>
    </source>
</reference>
<proteinExistence type="predicted"/>
<dbReference type="AlphaFoldDB" id="A0A1E7DM97"/>
<organism evidence="1 2">
    <name type="scientific">Domibacillus iocasae</name>
    <dbReference type="NCBI Taxonomy" id="1714016"/>
    <lineage>
        <taxon>Bacteria</taxon>
        <taxon>Bacillati</taxon>
        <taxon>Bacillota</taxon>
        <taxon>Bacilli</taxon>
        <taxon>Bacillales</taxon>
        <taxon>Bacillaceae</taxon>
        <taxon>Domibacillus</taxon>
    </lineage>
</organism>
<dbReference type="RefSeq" id="WP_069938805.1">
    <property type="nucleotide sequence ID" value="NZ_MAMP01000022.1"/>
</dbReference>
<dbReference type="Proteomes" id="UP000095658">
    <property type="component" value="Unassembled WGS sequence"/>
</dbReference>
<sequence>MSKKNASLTVNADLSDLFIEQQPKQQRRLVAEGMPIEKALVTITRHMEATGFRERTISDYRLHVTHFAKITGR</sequence>
<keyword evidence="2" id="KW-1185">Reference proteome</keyword>
<protein>
    <submittedName>
        <fullName evidence="1">Uncharacterized protein</fullName>
    </submittedName>
</protein>
<dbReference type="EMBL" id="MAMP01000022">
    <property type="protein sequence ID" value="OES44201.1"/>
    <property type="molecule type" value="Genomic_DNA"/>
</dbReference>
<accession>A0A1E7DM97</accession>
<evidence type="ECO:0000313" key="1">
    <source>
        <dbReference type="EMBL" id="OES44201.1"/>
    </source>
</evidence>
<gene>
    <name evidence="1" type="ORF">BA724_07875</name>
</gene>
<evidence type="ECO:0000313" key="2">
    <source>
        <dbReference type="Proteomes" id="UP000095658"/>
    </source>
</evidence>
<name>A0A1E7DM97_9BACI</name>
<dbReference type="OrthoDB" id="2423890at2"/>
<comment type="caution">
    <text evidence="1">The sequence shown here is derived from an EMBL/GenBank/DDBJ whole genome shotgun (WGS) entry which is preliminary data.</text>
</comment>